<accession>A0ABT4N462</accession>
<keyword evidence="1" id="KW-0472">Membrane</keyword>
<organism evidence="2 3">
    <name type="scientific">Gordonia rubripertincta</name>
    <name type="common">Rhodococcus corallinus</name>
    <dbReference type="NCBI Taxonomy" id="36822"/>
    <lineage>
        <taxon>Bacteria</taxon>
        <taxon>Bacillati</taxon>
        <taxon>Actinomycetota</taxon>
        <taxon>Actinomycetes</taxon>
        <taxon>Mycobacteriales</taxon>
        <taxon>Gordoniaceae</taxon>
        <taxon>Gordonia</taxon>
    </lineage>
</organism>
<feature type="transmembrane region" description="Helical" evidence="1">
    <location>
        <begin position="111"/>
        <end position="132"/>
    </location>
</feature>
<evidence type="ECO:0000256" key="1">
    <source>
        <dbReference type="SAM" id="Phobius"/>
    </source>
</evidence>
<feature type="transmembrane region" description="Helical" evidence="1">
    <location>
        <begin position="37"/>
        <end position="58"/>
    </location>
</feature>
<dbReference type="Proteomes" id="UP001067235">
    <property type="component" value="Unassembled WGS sequence"/>
</dbReference>
<keyword evidence="1" id="KW-1133">Transmembrane helix</keyword>
<keyword evidence="3" id="KW-1185">Reference proteome</keyword>
<comment type="caution">
    <text evidence="2">The sequence shown here is derived from an EMBL/GenBank/DDBJ whole genome shotgun (WGS) entry which is preliminary data.</text>
</comment>
<gene>
    <name evidence="2" type="ORF">O4213_24170</name>
</gene>
<dbReference type="RefSeq" id="WP_301573744.1">
    <property type="nucleotide sequence ID" value="NZ_JAPWIE010000008.1"/>
</dbReference>
<feature type="transmembrane region" description="Helical" evidence="1">
    <location>
        <begin position="70"/>
        <end position="91"/>
    </location>
</feature>
<evidence type="ECO:0000313" key="3">
    <source>
        <dbReference type="Proteomes" id="UP001067235"/>
    </source>
</evidence>
<evidence type="ECO:0000313" key="2">
    <source>
        <dbReference type="EMBL" id="MCZ4553106.1"/>
    </source>
</evidence>
<keyword evidence="1" id="KW-0812">Transmembrane</keyword>
<name>A0ABT4N462_GORRU</name>
<proteinExistence type="predicted"/>
<dbReference type="EMBL" id="JAPWIE010000008">
    <property type="protein sequence ID" value="MCZ4553106.1"/>
    <property type="molecule type" value="Genomic_DNA"/>
</dbReference>
<reference evidence="2" key="1">
    <citation type="submission" date="2022-12" db="EMBL/GenBank/DDBJ databases">
        <authorList>
            <person name="Krivoruchko A.V."/>
            <person name="Elkin A."/>
        </authorList>
    </citation>
    <scope>NUCLEOTIDE SEQUENCE</scope>
    <source>
        <strain evidence="2">IEGM 1388</strain>
    </source>
</reference>
<protein>
    <recommendedName>
        <fullName evidence="4">Lipoprotein</fullName>
    </recommendedName>
</protein>
<evidence type="ECO:0008006" key="4">
    <source>
        <dbReference type="Google" id="ProtNLM"/>
    </source>
</evidence>
<sequence>MTLRIIRGTLVLAALALGWYGLSLIWAMPRADQLSIVFWLAGGLIVHDALFAPACIALGYGAKRLLPQRWWAPALLAVTASLTVLILSLPVLLPRSPEKTPDNATILDRPYGVSVVIALAIIWVLAIALILVRRRGPAAVQRTP</sequence>